<protein>
    <submittedName>
        <fullName evidence="1">Uncharacterized protein</fullName>
    </submittedName>
</protein>
<evidence type="ECO:0000313" key="1">
    <source>
        <dbReference type="EMBL" id="KAK6346615.1"/>
    </source>
</evidence>
<name>A0AAV9UT34_9PEZI</name>
<organism evidence="1 2">
    <name type="scientific">Orbilia brochopaga</name>
    <dbReference type="NCBI Taxonomy" id="3140254"/>
    <lineage>
        <taxon>Eukaryota</taxon>
        <taxon>Fungi</taxon>
        <taxon>Dikarya</taxon>
        <taxon>Ascomycota</taxon>
        <taxon>Pezizomycotina</taxon>
        <taxon>Orbiliomycetes</taxon>
        <taxon>Orbiliales</taxon>
        <taxon>Orbiliaceae</taxon>
        <taxon>Orbilia</taxon>
    </lineage>
</organism>
<gene>
    <name evidence="1" type="ORF">TWF696_006735</name>
</gene>
<proteinExistence type="predicted"/>
<comment type="caution">
    <text evidence="1">The sequence shown here is derived from an EMBL/GenBank/DDBJ whole genome shotgun (WGS) entry which is preliminary data.</text>
</comment>
<reference evidence="1 2" key="1">
    <citation type="submission" date="2019-10" db="EMBL/GenBank/DDBJ databases">
        <authorList>
            <person name="Palmer J.M."/>
        </authorList>
    </citation>
    <scope>NUCLEOTIDE SEQUENCE [LARGE SCALE GENOMIC DNA]</scope>
    <source>
        <strain evidence="1 2">TWF696</strain>
    </source>
</reference>
<dbReference type="AlphaFoldDB" id="A0AAV9UT34"/>
<dbReference type="EMBL" id="JAVHNQ010000005">
    <property type="protein sequence ID" value="KAK6346615.1"/>
    <property type="molecule type" value="Genomic_DNA"/>
</dbReference>
<accession>A0AAV9UT34</accession>
<keyword evidence="2" id="KW-1185">Reference proteome</keyword>
<evidence type="ECO:0000313" key="2">
    <source>
        <dbReference type="Proteomes" id="UP001375240"/>
    </source>
</evidence>
<sequence length="150" mass="17168">MATFAGKIPKPRARAPQAQLMNLIFGDVDDPLQPPRETRYKDMRAAAKRTYHRIVVPEGEGCAWNRLPKGLQDRAVQDMLKEVEFQYYFERSEDHWLPKYLLSTYSKSYLDYRKKAAAAVDDGTALSLPDSQLSLGLPGIEEWYLMPSAK</sequence>
<dbReference type="Proteomes" id="UP001375240">
    <property type="component" value="Unassembled WGS sequence"/>
</dbReference>